<dbReference type="EMBL" id="CAJPEX010000695">
    <property type="protein sequence ID" value="CAG0916889.1"/>
    <property type="molecule type" value="Genomic_DNA"/>
</dbReference>
<dbReference type="EMBL" id="OA882732">
    <property type="protein sequence ID" value="CAD7276737.1"/>
    <property type="molecule type" value="Genomic_DNA"/>
</dbReference>
<gene>
    <name evidence="1" type="ORF">NMOB1V02_LOCUS4487</name>
</gene>
<evidence type="ECO:0000313" key="2">
    <source>
        <dbReference type="Proteomes" id="UP000678499"/>
    </source>
</evidence>
<accession>A0A7R9BMI8</accession>
<organism evidence="1">
    <name type="scientific">Notodromas monacha</name>
    <dbReference type="NCBI Taxonomy" id="399045"/>
    <lineage>
        <taxon>Eukaryota</taxon>
        <taxon>Metazoa</taxon>
        <taxon>Ecdysozoa</taxon>
        <taxon>Arthropoda</taxon>
        <taxon>Crustacea</taxon>
        <taxon>Oligostraca</taxon>
        <taxon>Ostracoda</taxon>
        <taxon>Podocopa</taxon>
        <taxon>Podocopida</taxon>
        <taxon>Cypridocopina</taxon>
        <taxon>Cypridoidea</taxon>
        <taxon>Cyprididae</taxon>
        <taxon>Notodromas</taxon>
    </lineage>
</organism>
<sequence>MEISEIYGRLYIRVCRDPVGVRDTAAYSLILHLRNGTERGAHKADSPGVIYCPVCGIQMFPRLFGPPAVNLLCGLIRQLSATDVDDRPGGSRQLLCENPPEYFRLSSLPNKDKAKCRPIHKQSHSLFSTFNLPSSMSSTSKIVNFLKPPDVYPRGPFLQSWTSGWHAFEELWRIWKQIDQTHCFMMEICEKICESRSE</sequence>
<reference evidence="1" key="1">
    <citation type="submission" date="2020-11" db="EMBL/GenBank/DDBJ databases">
        <authorList>
            <person name="Tran Van P."/>
        </authorList>
    </citation>
    <scope>NUCLEOTIDE SEQUENCE</scope>
</reference>
<name>A0A7R9BMI8_9CRUS</name>
<dbReference type="Proteomes" id="UP000678499">
    <property type="component" value="Unassembled WGS sequence"/>
</dbReference>
<keyword evidence="2" id="KW-1185">Reference proteome</keyword>
<proteinExistence type="predicted"/>
<dbReference type="AlphaFoldDB" id="A0A7R9BMI8"/>
<protein>
    <submittedName>
        <fullName evidence="1">Uncharacterized protein</fullName>
    </submittedName>
</protein>
<evidence type="ECO:0000313" key="1">
    <source>
        <dbReference type="EMBL" id="CAD7276737.1"/>
    </source>
</evidence>